<feature type="coiled-coil region" evidence="1">
    <location>
        <begin position="1295"/>
        <end position="1322"/>
    </location>
</feature>
<feature type="compositionally biased region" description="Basic and acidic residues" evidence="2">
    <location>
        <begin position="1196"/>
        <end position="1207"/>
    </location>
</feature>
<feature type="compositionally biased region" description="Acidic residues" evidence="2">
    <location>
        <begin position="1329"/>
        <end position="1343"/>
    </location>
</feature>
<protein>
    <submittedName>
        <fullName evidence="3">Uncharacterized protein</fullName>
    </submittedName>
</protein>
<feature type="compositionally biased region" description="Pro residues" evidence="2">
    <location>
        <begin position="513"/>
        <end position="523"/>
    </location>
</feature>
<sequence length="1343" mass="144207">MAPPPPVHQRKWFCKHCVHERTGKPFLNFAENKQCHQCKRSKGQCFNGYVALKEPSTSTRQRTGSGNGSEPPWSSAEVQKLSAQVKQLQEQLKQARKPPDTVIIDADGEGAPDLRATRVRLAEVEKELAAARSFSGAAWESLAKQLATEQSQLQQELLAARPQSQQMRILLRQIEGAERGLQKSRDSLEASQRKVVEMQAAIQKEKAAIVQQEAELADFRRQQVLLVAASPQPASMDECPTPPQAVSVLQLDTDKLAAVLVGLGVQVPDQTSMVQSLAQQLPQCTAQQMVQLMRQRLAEAGVQVPESDEGVQLAFERFRAAAVTTILMRLVVMMATVFPILGSSPAAASTFPAVDGAPDQMARSLMGSAASSPFVYFVRRSDLQVVGLDRSPDVSWVWLHGSWCSAAACPAAPPEAARRAALAVLPGGSGGLPSEPERPREPPSSSAAGFWSGGGALPAPPGYQMIPIEISDDEVSCVALADGEAHEARMARRARRHARPAAEGQGRRRAAPASPPGALPAPCEPARGAAEAAAGAAAAARRPAEPCAGAPGGGAAAGDLLGAAEGPPGSPRAGVLPGAGPGPGRAEAPARARAVSAAAPAAPGAVAVKASVPAPPSQLDGSAASAAPLLLELDSSVPATRPLSLDALTVGTVNGDTWAGARAVGEWLQARGRRPDILFVQETRFFDAEAVGSAHQWCARQGMQLAQGPVQRTGAGRMAVSGGVGIADPRRAFCLPKTRGAFLKLQAPAEALEAETAELAEPLLDLGMACSRWFDLAERHLVKKLEVDSASIRHYLGRGRGIKMVQRPLSELHVARQRKLDTSGTEAWVLHDRLVEQASALELPPAISEAPALVRGTRLQWLGLASRDGPLANWFDGLLDDEVGQRRRADAAQRAKDWRAFCAESLDGPGRVAHRLIKQKRGESQAVEEPGDPRHLPQVGSAAAEAILNEWLSLWIKPTFWLPERLRELFSRAVFPDPSAWFGRKAPDPTSCYMHRFNWPADGLMIGSGMHVFTDGSAFEGHLPSLGVAGWAVVVTDGEGVVQSYIWGVVPFSEAPLQAARDGEDFAVLQLVLNAVLCPGSSLHIDCAGTVDCARDPRSAAGPDSMRAHWWAQVTDMLLRAWKLMEESPSASWGAALKSALRASGHSDFGLLSCGVALGSGAHGDRVVDAAQPPGVAEQIKQEVRRASESAWVDRLRGEASKQRQAHDSQTASNIERSKAWAKKTSEWKDMWAQRVRELQQENGYNATEAAAERRRLRVERKKQSQVHKKRVRYLPAEEVVKVQAKEDKWNAEVARQKADDLEKAEARREAFKRQVEEAQRIIQSGLQSEEEAPQSEEEASVA</sequence>
<evidence type="ECO:0000256" key="2">
    <source>
        <dbReference type="SAM" id="MobiDB-lite"/>
    </source>
</evidence>
<evidence type="ECO:0000256" key="1">
    <source>
        <dbReference type="SAM" id="Coils"/>
    </source>
</evidence>
<feature type="region of interest" description="Disordered" evidence="2">
    <location>
        <begin position="489"/>
        <end position="525"/>
    </location>
</feature>
<organism evidence="3 4">
    <name type="scientific">Prorocentrum cordatum</name>
    <dbReference type="NCBI Taxonomy" id="2364126"/>
    <lineage>
        <taxon>Eukaryota</taxon>
        <taxon>Sar</taxon>
        <taxon>Alveolata</taxon>
        <taxon>Dinophyceae</taxon>
        <taxon>Prorocentrales</taxon>
        <taxon>Prorocentraceae</taxon>
        <taxon>Prorocentrum</taxon>
    </lineage>
</organism>
<dbReference type="Proteomes" id="UP001189429">
    <property type="component" value="Unassembled WGS sequence"/>
</dbReference>
<keyword evidence="4" id="KW-1185">Reference proteome</keyword>
<accession>A0ABN9SZK7</accession>
<gene>
    <name evidence="3" type="ORF">PCOR1329_LOCUS34106</name>
</gene>
<feature type="region of interest" description="Disordered" evidence="2">
    <location>
        <begin position="558"/>
        <end position="590"/>
    </location>
</feature>
<feature type="compositionally biased region" description="Low complexity" evidence="2">
    <location>
        <begin position="558"/>
        <end position="576"/>
    </location>
</feature>
<feature type="region of interest" description="Disordered" evidence="2">
    <location>
        <begin position="56"/>
        <end position="77"/>
    </location>
</feature>
<keyword evidence="1" id="KW-0175">Coiled coil</keyword>
<reference evidence="3" key="1">
    <citation type="submission" date="2023-10" db="EMBL/GenBank/DDBJ databases">
        <authorList>
            <person name="Chen Y."/>
            <person name="Shah S."/>
            <person name="Dougan E. K."/>
            <person name="Thang M."/>
            <person name="Chan C."/>
        </authorList>
    </citation>
    <scope>NUCLEOTIDE SEQUENCE [LARGE SCALE GENOMIC DNA]</scope>
</reference>
<comment type="caution">
    <text evidence="3">The sequence shown here is derived from an EMBL/GenBank/DDBJ whole genome shotgun (WGS) entry which is preliminary data.</text>
</comment>
<dbReference type="EMBL" id="CAUYUJ010014196">
    <property type="protein sequence ID" value="CAK0838078.1"/>
    <property type="molecule type" value="Genomic_DNA"/>
</dbReference>
<feature type="coiled-coil region" evidence="1">
    <location>
        <begin position="174"/>
        <end position="222"/>
    </location>
</feature>
<feature type="region of interest" description="Disordered" evidence="2">
    <location>
        <begin position="427"/>
        <end position="453"/>
    </location>
</feature>
<feature type="region of interest" description="Disordered" evidence="2">
    <location>
        <begin position="1323"/>
        <end position="1343"/>
    </location>
</feature>
<proteinExistence type="predicted"/>
<evidence type="ECO:0000313" key="3">
    <source>
        <dbReference type="EMBL" id="CAK0838078.1"/>
    </source>
</evidence>
<evidence type="ECO:0000313" key="4">
    <source>
        <dbReference type="Proteomes" id="UP001189429"/>
    </source>
</evidence>
<name>A0ABN9SZK7_9DINO</name>
<feature type="region of interest" description="Disordered" evidence="2">
    <location>
        <begin position="1196"/>
        <end position="1220"/>
    </location>
</feature>